<reference evidence="2 3" key="1">
    <citation type="submission" date="2018-06" db="EMBL/GenBank/DDBJ databases">
        <title>Genomic Encyclopedia of Archaeal and Bacterial Type Strains, Phase II (KMG-II): from individual species to whole genera.</title>
        <authorList>
            <person name="Goeker M."/>
        </authorList>
    </citation>
    <scope>NUCLEOTIDE SEQUENCE [LARGE SCALE GENOMIC DNA]</scope>
    <source>
        <strain evidence="2 3">DSM 19830</strain>
    </source>
</reference>
<evidence type="ECO:0000256" key="1">
    <source>
        <dbReference type="ARBA" id="ARBA00022649"/>
    </source>
</evidence>
<evidence type="ECO:0000313" key="3">
    <source>
        <dbReference type="Proteomes" id="UP000248882"/>
    </source>
</evidence>
<protein>
    <submittedName>
        <fullName evidence="2">Plasmid stabilization system protein ParE</fullName>
    </submittedName>
</protein>
<dbReference type="InterPro" id="IPR007712">
    <property type="entry name" value="RelE/ParE_toxin"/>
</dbReference>
<dbReference type="EMBL" id="QKZT01000003">
    <property type="protein sequence ID" value="PZX55572.1"/>
    <property type="molecule type" value="Genomic_DNA"/>
</dbReference>
<keyword evidence="3" id="KW-1185">Reference proteome</keyword>
<name>A0A2W7SXP5_9BACT</name>
<keyword evidence="1" id="KW-1277">Toxin-antitoxin system</keyword>
<dbReference type="AlphaFoldDB" id="A0A2W7SXP5"/>
<dbReference type="Gene3D" id="3.30.2310.20">
    <property type="entry name" value="RelE-like"/>
    <property type="match status" value="1"/>
</dbReference>
<proteinExistence type="predicted"/>
<dbReference type="RefSeq" id="WP_111316887.1">
    <property type="nucleotide sequence ID" value="NZ_QKZT01000003.1"/>
</dbReference>
<evidence type="ECO:0000313" key="2">
    <source>
        <dbReference type="EMBL" id="PZX55572.1"/>
    </source>
</evidence>
<comment type="caution">
    <text evidence="2">The sequence shown here is derived from an EMBL/GenBank/DDBJ whole genome shotgun (WGS) entry which is preliminary data.</text>
</comment>
<organism evidence="2 3">
    <name type="scientific">Algoriphagus chordae</name>
    <dbReference type="NCBI Taxonomy" id="237019"/>
    <lineage>
        <taxon>Bacteria</taxon>
        <taxon>Pseudomonadati</taxon>
        <taxon>Bacteroidota</taxon>
        <taxon>Cytophagia</taxon>
        <taxon>Cytophagales</taxon>
        <taxon>Cyclobacteriaceae</taxon>
        <taxon>Algoriphagus</taxon>
    </lineage>
</organism>
<gene>
    <name evidence="2" type="ORF">LV85_00797</name>
</gene>
<accession>A0A2W7SXP5</accession>
<dbReference type="Pfam" id="PF05016">
    <property type="entry name" value="ParE_toxin"/>
    <property type="match status" value="1"/>
</dbReference>
<dbReference type="InterPro" id="IPR035093">
    <property type="entry name" value="RelE/ParE_toxin_dom_sf"/>
</dbReference>
<dbReference type="Proteomes" id="UP000248882">
    <property type="component" value="Unassembled WGS sequence"/>
</dbReference>
<sequence length="100" mass="11888">MKNGFKVLWTDHALSELQSTFEYLENNWTEKEIVKLVLKLEHTVELISKNPAMFQVSLEKNGIRQAVVMKHNTLYYRIIGETIEILSFFSNRQNPSRRRF</sequence>
<dbReference type="OrthoDB" id="1098070at2"/>